<evidence type="ECO:0000256" key="2">
    <source>
        <dbReference type="SAM" id="Phobius"/>
    </source>
</evidence>
<evidence type="ECO:0000313" key="3">
    <source>
        <dbReference type="EMBL" id="GID53577.1"/>
    </source>
</evidence>
<dbReference type="Proteomes" id="UP000612282">
    <property type="component" value="Unassembled WGS sequence"/>
</dbReference>
<accession>A0ABQ3X4X4</accession>
<sequence length="209" mass="22010">MPSVKRLMQEANPVRNDRVESEERAETRLAELLGSRPAEFERPPARRRTLVWGLAAAAVVVVGVGVAGAIVLRDPAPPAMSDQPFYRDTAELEENAEAIVRATVSATRTVTADGITETVATVSVGKVAKGDPKPGSSIEIAYSSTGPEQAEGIRKGGEYVLLLQSRDATTWNLVNTTQGYYTVAGGELTPTVDNTVALSAAVTSSLGVS</sequence>
<organism evidence="3 4">
    <name type="scientific">Actinoplanes couchii</name>
    <dbReference type="NCBI Taxonomy" id="403638"/>
    <lineage>
        <taxon>Bacteria</taxon>
        <taxon>Bacillati</taxon>
        <taxon>Actinomycetota</taxon>
        <taxon>Actinomycetes</taxon>
        <taxon>Micromonosporales</taxon>
        <taxon>Micromonosporaceae</taxon>
        <taxon>Actinoplanes</taxon>
    </lineage>
</organism>
<protein>
    <submittedName>
        <fullName evidence="3">Uncharacterized protein</fullName>
    </submittedName>
</protein>
<evidence type="ECO:0000313" key="4">
    <source>
        <dbReference type="Proteomes" id="UP000612282"/>
    </source>
</evidence>
<keyword evidence="2" id="KW-1133">Transmembrane helix</keyword>
<name>A0ABQ3X4X4_9ACTN</name>
<evidence type="ECO:0000256" key="1">
    <source>
        <dbReference type="SAM" id="MobiDB-lite"/>
    </source>
</evidence>
<keyword evidence="2" id="KW-0472">Membrane</keyword>
<reference evidence="3 4" key="1">
    <citation type="submission" date="2021-01" db="EMBL/GenBank/DDBJ databases">
        <title>Whole genome shotgun sequence of Actinoplanes couchii NBRC 106145.</title>
        <authorList>
            <person name="Komaki H."/>
            <person name="Tamura T."/>
        </authorList>
    </citation>
    <scope>NUCLEOTIDE SEQUENCE [LARGE SCALE GENOMIC DNA]</scope>
    <source>
        <strain evidence="3 4">NBRC 106145</strain>
    </source>
</reference>
<dbReference type="EMBL" id="BOMG01000032">
    <property type="protein sequence ID" value="GID53577.1"/>
    <property type="molecule type" value="Genomic_DNA"/>
</dbReference>
<comment type="caution">
    <text evidence="3">The sequence shown here is derived from an EMBL/GenBank/DDBJ whole genome shotgun (WGS) entry which is preliminary data.</text>
</comment>
<feature type="region of interest" description="Disordered" evidence="1">
    <location>
        <begin position="1"/>
        <end position="23"/>
    </location>
</feature>
<keyword evidence="4" id="KW-1185">Reference proteome</keyword>
<proteinExistence type="predicted"/>
<gene>
    <name evidence="3" type="ORF">Aco03nite_019810</name>
</gene>
<feature type="transmembrane region" description="Helical" evidence="2">
    <location>
        <begin position="50"/>
        <end position="72"/>
    </location>
</feature>
<keyword evidence="2" id="KW-0812">Transmembrane</keyword>
<dbReference type="RefSeq" id="WP_203794487.1">
    <property type="nucleotide sequence ID" value="NZ_BAAAQE010000001.1"/>
</dbReference>